<dbReference type="Pfam" id="PF00565">
    <property type="entry name" value="SNase"/>
    <property type="match status" value="1"/>
</dbReference>
<dbReference type="InterPro" id="IPR029052">
    <property type="entry name" value="Metallo-depent_PP-like"/>
</dbReference>
<dbReference type="Pfam" id="PF02872">
    <property type="entry name" value="5_nucleotid_C"/>
    <property type="match status" value="1"/>
</dbReference>
<dbReference type="PANTHER" id="PTHR11575:SF24">
    <property type="entry name" value="5'-NUCLEOTIDASE"/>
    <property type="match status" value="1"/>
</dbReference>
<keyword evidence="5" id="KW-1185">Reference proteome</keyword>
<dbReference type="Gene3D" id="3.90.780.10">
    <property type="entry name" value="5'-Nucleotidase, C-terminal domain"/>
    <property type="match status" value="1"/>
</dbReference>
<organism evidence="4 5">
    <name type="scientific">Bacillus suaedaesalsae</name>
    <dbReference type="NCBI Taxonomy" id="2810349"/>
    <lineage>
        <taxon>Bacteria</taxon>
        <taxon>Bacillati</taxon>
        <taxon>Bacillota</taxon>
        <taxon>Bacilli</taxon>
        <taxon>Bacillales</taxon>
        <taxon>Bacillaceae</taxon>
        <taxon>Bacillus</taxon>
    </lineage>
</organism>
<dbReference type="InterPro" id="IPR045939">
    <property type="entry name" value="YhcR_N"/>
</dbReference>
<dbReference type="Pfam" id="PF19886">
    <property type="entry name" value="DUF6359"/>
    <property type="match status" value="1"/>
</dbReference>
<comment type="caution">
    <text evidence="4">The sequence shown here is derived from an EMBL/GenBank/DDBJ whole genome shotgun (WGS) entry which is preliminary data.</text>
</comment>
<dbReference type="PRINTS" id="PR01607">
    <property type="entry name" value="APYRASEFAMLY"/>
</dbReference>
<proteinExistence type="predicted"/>
<dbReference type="Pfam" id="PF00149">
    <property type="entry name" value="Metallophos"/>
    <property type="match status" value="1"/>
</dbReference>
<dbReference type="NCBIfam" id="NF047446">
    <property type="entry name" value="barrel_OmpL47"/>
    <property type="match status" value="1"/>
</dbReference>
<dbReference type="SUPFAM" id="SSF56300">
    <property type="entry name" value="Metallo-dependent phosphatases"/>
    <property type="match status" value="1"/>
</dbReference>
<dbReference type="InterPro" id="IPR036907">
    <property type="entry name" value="5'-Nucleotdase_C_sf"/>
</dbReference>
<dbReference type="Gene3D" id="2.40.50.90">
    <property type="match status" value="1"/>
</dbReference>
<reference evidence="4 5" key="1">
    <citation type="submission" date="2021-02" db="EMBL/GenBank/DDBJ databases">
        <title>Bacillus sp. RD4P76, an endophyte from a halophyte.</title>
        <authorList>
            <person name="Sun J.-Q."/>
        </authorList>
    </citation>
    <scope>NUCLEOTIDE SEQUENCE [LARGE SCALE GENOMIC DNA]</scope>
    <source>
        <strain evidence="4 5">RD4P76</strain>
    </source>
</reference>
<dbReference type="PROSITE" id="PS50830">
    <property type="entry name" value="TNASE_3"/>
    <property type="match status" value="1"/>
</dbReference>
<dbReference type="InterPro" id="IPR006146">
    <property type="entry name" value="5'-Nucleotdase_CS"/>
</dbReference>
<evidence type="ECO:0000313" key="5">
    <source>
        <dbReference type="Proteomes" id="UP001518925"/>
    </source>
</evidence>
<feature type="domain" description="TNase-like" evidence="3">
    <location>
        <begin position="357"/>
        <end position="503"/>
    </location>
</feature>
<dbReference type="Gene3D" id="3.60.21.10">
    <property type="match status" value="1"/>
</dbReference>
<evidence type="ECO:0000259" key="3">
    <source>
        <dbReference type="PROSITE" id="PS50830"/>
    </source>
</evidence>
<sequence>MNHIHFKRLFSLLLIFTMVVGFFTPAIPSVKAAEVITVADAIANNTGTATVEGYIVATATSGPTYKFVGPFTVASNIAIADSPDETDKTKILPVQLVSGTSVRAGLNLIDNPENHKAKVQITGSLEAYFGVAGLKSPTAYTIIEGGTPTDPQPEPTLISISEARTKSTNTEVIIEGVVTADNSAIGGGKLSTYIQDTTAGINLYSSTSQDLKEGDQVKVKGKLAEYKGLKEIVPTSVEVLASNQPLPQAKSITLSDLQTSATAEPLEGQLVKVTGYVNNVPSSPAGGGYNVSVIDSEFNSTTLRVLEGTSAISAVEAGNWYEFTAIVSQYDSYQLLPRKAGDIQLLSEQPAAPNAEGEYPAVVKAVVDGDTVNLESPVLGSTKVRFVNIDTPETFNATNTDSSRTEINANQKEHGEAAKVFMNTLLKAGDQITLKIGQEPTDAYGRLLAQVVRQDNVNVNLEMVRQGYAATYFIYPVGNEDTYNEFQAAVKEAKDNKKGIWSETNPLLELPFVFRTNDSDGIFDKLVGNSDTKLYVSPEKWAEVPVEKRVFFWNETDATYAGYAPASPSEEPVGEDPNGSEDNISLQLLSLNDLHGKIDQVYQLDTNGDAVNETVGRMDFVAAYLKQREATNPNTLIVNAGDMIGGSSPVSALLQDEPTVEIMEAIGFDYGTVGNHEFDEGTTELLRIVNGGDHEKGTENYDGINFPVLCANCISKTTNEPILPAYDITEVDGVKVGFIGVNTTATATMVIPSGIQDITFTDEKTAVNKAVTELNAQGVKSIIVLAHMPASQSGTTATGDAANLANAVDDEVDVIFAAHNHEIVDAIVDNKLIVQALDYGKAFADIDLEIDPTTKDIVKKEAEIVYVDQNGITPDPVVEEILTKYLTQTAEIMNQVIGEAAVELKGGYGVKGPVGDNALGNLIADSMLWAMDTDFALMNGGGIRDNINAGEITWSELFNVQPFGNVLVSAEITGADLEQMLNAQISAQYGPDVSVGGFKYTWDGTTNKVVDIFLPNGSKINKAATYTVTVNNYMYEHGTDKYKVRGLGENPIYGLTDLEGLVSFVESFNMSPINYQAEGRISEIVPEQENNLGEVTIAEARAAELGSVATIEGVVTSTPGAWGSKAFYIQDDTSGSYVFTSKDYGFKLGDVVKLTGKTADYNGEFQLADLTEAVKISEGSALVPMEVTPADLSETTEGQLVILEGATISNLRDFAYGTFEFDATKNGETVLVRVDNRTGLNINNFTFNNGDVVNITGISGQFNEKIQLKPRMIEDIVISDATAPVTEITLREADLSNGAYLQNVEVSLAATDAETGVDRIEYSLDGGQTWVVYENPFVISQNGTSTIQYHAIDKAGNVEEVKSVEVVVVAATLTNAKQFVLDAEAKFGVKVSTYVHLLKIELDVAKGKDKQAYKKLNSLQKTLENQNAKTINQADKADLLKLLNYIETNKTL</sequence>
<protein>
    <submittedName>
        <fullName evidence="4">5'-nucleotidase C-terminal domain-containing protein</fullName>
    </submittedName>
</protein>
<feature type="region of interest" description="Disordered" evidence="2">
    <location>
        <begin position="563"/>
        <end position="582"/>
    </location>
</feature>
<dbReference type="InterPro" id="IPR008334">
    <property type="entry name" value="5'-Nucleotdase_C"/>
</dbReference>
<dbReference type="InterPro" id="IPR035437">
    <property type="entry name" value="SNase_OB-fold_sf"/>
</dbReference>
<dbReference type="InterPro" id="IPR043744">
    <property type="entry name" value="DUF5689"/>
</dbReference>
<name>A0ABS2DFA8_9BACI</name>
<evidence type="ECO:0000256" key="1">
    <source>
        <dbReference type="ARBA" id="ARBA00022729"/>
    </source>
</evidence>
<dbReference type="SUPFAM" id="SSF50199">
    <property type="entry name" value="Staphylococcal nuclease"/>
    <property type="match status" value="1"/>
</dbReference>
<gene>
    <name evidence="4" type="ORF">JR050_03325</name>
</gene>
<accession>A0ABS2DFA8</accession>
<dbReference type="EMBL" id="JAFELM010000016">
    <property type="protein sequence ID" value="MBM6616710.1"/>
    <property type="molecule type" value="Genomic_DNA"/>
</dbReference>
<dbReference type="InterPro" id="IPR006179">
    <property type="entry name" value="5_nucleotidase/apyrase"/>
</dbReference>
<dbReference type="Gene3D" id="3.30.1920.20">
    <property type="match status" value="1"/>
</dbReference>
<dbReference type="Pfam" id="PF18942">
    <property type="entry name" value="DUF5689"/>
    <property type="match status" value="1"/>
</dbReference>
<dbReference type="CDD" id="cd04486">
    <property type="entry name" value="YhcR_OBF_like"/>
    <property type="match status" value="2"/>
</dbReference>
<dbReference type="InterPro" id="IPR016071">
    <property type="entry name" value="Staphylococal_nuclease_OB-fold"/>
</dbReference>
<keyword evidence="1" id="KW-0732">Signal</keyword>
<evidence type="ECO:0000313" key="4">
    <source>
        <dbReference type="EMBL" id="MBM6616710.1"/>
    </source>
</evidence>
<dbReference type="Proteomes" id="UP001518925">
    <property type="component" value="Unassembled WGS sequence"/>
</dbReference>
<dbReference type="SMART" id="SM00318">
    <property type="entry name" value="SNc"/>
    <property type="match status" value="1"/>
</dbReference>
<dbReference type="PROSITE" id="PS00786">
    <property type="entry name" value="5_NUCLEOTIDASE_2"/>
    <property type="match status" value="1"/>
</dbReference>
<evidence type="ECO:0000256" key="2">
    <source>
        <dbReference type="SAM" id="MobiDB-lite"/>
    </source>
</evidence>
<dbReference type="InterPro" id="IPR004843">
    <property type="entry name" value="Calcineurin-like_PHP"/>
</dbReference>
<dbReference type="InterPro" id="IPR058094">
    <property type="entry name" value="Ig-like_OmpL47-like"/>
</dbReference>
<dbReference type="SUPFAM" id="SSF55816">
    <property type="entry name" value="5'-nucleotidase (syn. UDP-sugar hydrolase), C-terminal domain"/>
    <property type="match status" value="1"/>
</dbReference>
<dbReference type="RefSeq" id="WP_204202099.1">
    <property type="nucleotide sequence ID" value="NZ_JAFELM010000016.1"/>
</dbReference>
<dbReference type="PANTHER" id="PTHR11575">
    <property type="entry name" value="5'-NUCLEOTIDASE-RELATED"/>
    <property type="match status" value="1"/>
</dbReference>